<dbReference type="Proteomes" id="UP000324897">
    <property type="component" value="Unassembled WGS sequence"/>
</dbReference>
<reference evidence="1 2" key="1">
    <citation type="journal article" date="2019" name="Sci. Rep.">
        <title>A high-quality genome of Eragrostis curvula grass provides insights into Poaceae evolution and supports new strategies to enhance forage quality.</title>
        <authorList>
            <person name="Carballo J."/>
            <person name="Santos B.A.C.M."/>
            <person name="Zappacosta D."/>
            <person name="Garbus I."/>
            <person name="Selva J.P."/>
            <person name="Gallo C.A."/>
            <person name="Diaz A."/>
            <person name="Albertini E."/>
            <person name="Caccamo M."/>
            <person name="Echenique V."/>
        </authorList>
    </citation>
    <scope>NUCLEOTIDE SEQUENCE [LARGE SCALE GENOMIC DNA]</scope>
    <source>
        <strain evidence="2">cv. Victoria</strain>
        <tissue evidence="1">Leaf</tissue>
    </source>
</reference>
<dbReference type="OrthoDB" id="612216at2759"/>
<sequence>MLAEPPFQTLALPVADCPRTHEFTKYRKLQYTLFSLNDICTSKYTFVGSYYYASAQPIFNRDLRWCPTFSKLKTLLLNDWCVDINVRALACILDHSPVLEKLTLQLDMGFECKAEKEGTYDAVEKLPTISEHLNIVEMKCRVVDMRVWKILRFQLRVEATSSGLFGGSTDLLFCDSSRTQEKDEFFTAVGSRAPFLLYGSTAQPPRRQGTL</sequence>
<name>A0A5J9U0U9_9POAL</name>
<evidence type="ECO:0000313" key="2">
    <source>
        <dbReference type="Proteomes" id="UP000324897"/>
    </source>
</evidence>
<dbReference type="AlphaFoldDB" id="A0A5J9U0U9"/>
<feature type="non-terminal residue" evidence="1">
    <location>
        <position position="1"/>
    </location>
</feature>
<evidence type="ECO:0008006" key="3">
    <source>
        <dbReference type="Google" id="ProtNLM"/>
    </source>
</evidence>
<comment type="caution">
    <text evidence="1">The sequence shown here is derived from an EMBL/GenBank/DDBJ whole genome shotgun (WGS) entry which is preliminary data.</text>
</comment>
<organism evidence="1 2">
    <name type="scientific">Eragrostis curvula</name>
    <name type="common">weeping love grass</name>
    <dbReference type="NCBI Taxonomy" id="38414"/>
    <lineage>
        <taxon>Eukaryota</taxon>
        <taxon>Viridiplantae</taxon>
        <taxon>Streptophyta</taxon>
        <taxon>Embryophyta</taxon>
        <taxon>Tracheophyta</taxon>
        <taxon>Spermatophyta</taxon>
        <taxon>Magnoliopsida</taxon>
        <taxon>Liliopsida</taxon>
        <taxon>Poales</taxon>
        <taxon>Poaceae</taxon>
        <taxon>PACMAD clade</taxon>
        <taxon>Chloridoideae</taxon>
        <taxon>Eragrostideae</taxon>
        <taxon>Eragrostidinae</taxon>
        <taxon>Eragrostis</taxon>
    </lineage>
</organism>
<dbReference type="PANTHER" id="PTHR34223">
    <property type="entry name" value="OS11G0201299 PROTEIN"/>
    <property type="match status" value="1"/>
</dbReference>
<keyword evidence="2" id="KW-1185">Reference proteome</keyword>
<protein>
    <recommendedName>
        <fullName evidence="3">FBD domain-containing protein</fullName>
    </recommendedName>
</protein>
<dbReference type="Gramene" id="TVU16798">
    <property type="protein sequence ID" value="TVU16798"/>
    <property type="gene ID" value="EJB05_36953"/>
</dbReference>
<gene>
    <name evidence="1" type="ORF">EJB05_36953</name>
</gene>
<dbReference type="InterPro" id="IPR053197">
    <property type="entry name" value="F-box_SCFL_complex_component"/>
</dbReference>
<dbReference type="EMBL" id="RWGY01000030">
    <property type="protein sequence ID" value="TVU16798.1"/>
    <property type="molecule type" value="Genomic_DNA"/>
</dbReference>
<evidence type="ECO:0000313" key="1">
    <source>
        <dbReference type="EMBL" id="TVU16798.1"/>
    </source>
</evidence>
<accession>A0A5J9U0U9</accession>
<proteinExistence type="predicted"/>
<dbReference type="PANTHER" id="PTHR34223:SF119">
    <property type="entry name" value="F-BOX DOMAIN-CONTAINING PROTEIN"/>
    <property type="match status" value="1"/>
</dbReference>